<keyword evidence="10" id="KW-0812">Transmembrane</keyword>
<keyword evidence="10" id="KW-1133">Transmembrane helix</keyword>
<dbReference type="InterPro" id="IPR011712">
    <property type="entry name" value="Sig_transdc_His_kin_sub3_dim/P"/>
</dbReference>
<dbReference type="GO" id="GO:0016020">
    <property type="term" value="C:membrane"/>
    <property type="evidence" value="ECO:0007669"/>
    <property type="project" value="InterPro"/>
</dbReference>
<sequence>MTWTPAGLVRDSSVPGLLLRAVPGVITILSVIVATRDDADRRLPYPLIVAIGVIVVLSNITLFFLRDGDPPGPAGYGLLVFAVAGSVLWYALPGSAMIIVPFWVSRAAVRYYRAQPLEWIIVAISILGASVPLYVTTRSLPGAFGAAFGVVALTLAAVNRRTREQQLEDLEVSLARKQAAIEEHERAAALAERARIARDVHDVLAHSLAGLSLSLQGARLMLVRDGASPEAIEQVTRAQGLAADGLAEARRAVAALREDAVPDVRALGDLVTAYRLESGATAEFEVDGEERELPAEALGTLYRTLQEALANTRKHAPGALVRVRLTYGDVVRLTVEDRPGQPPKRAAAGGYGLLGMRERADLVGGSLEAGPTSTGWRVELKVPA</sequence>
<feature type="domain" description="Histidine kinase/HSP90-like ATPase" evidence="11">
    <location>
        <begin position="300"/>
        <end position="383"/>
    </location>
</feature>
<feature type="domain" description="Signal transduction histidine kinase subgroup 3 dimerisation and phosphoacceptor" evidence="12">
    <location>
        <begin position="192"/>
        <end position="259"/>
    </location>
</feature>
<comment type="catalytic activity">
    <reaction evidence="1">
        <text>ATP + protein L-histidine = ADP + protein N-phospho-L-histidine.</text>
        <dbReference type="EC" id="2.7.13.3"/>
    </reaction>
</comment>
<organism evidence="13 14">
    <name type="scientific">Kribbella sindirgiensis</name>
    <dbReference type="NCBI Taxonomy" id="1124744"/>
    <lineage>
        <taxon>Bacteria</taxon>
        <taxon>Bacillati</taxon>
        <taxon>Actinomycetota</taxon>
        <taxon>Actinomycetes</taxon>
        <taxon>Propionibacteriales</taxon>
        <taxon>Kribbellaceae</taxon>
        <taxon>Kribbella</taxon>
    </lineage>
</organism>
<dbReference type="SUPFAM" id="SSF55874">
    <property type="entry name" value="ATPase domain of HSP90 chaperone/DNA topoisomerase II/histidine kinase"/>
    <property type="match status" value="1"/>
</dbReference>
<dbReference type="Pfam" id="PF07730">
    <property type="entry name" value="HisKA_3"/>
    <property type="match status" value="1"/>
</dbReference>
<evidence type="ECO:0000313" key="13">
    <source>
        <dbReference type="EMBL" id="TCC28736.1"/>
    </source>
</evidence>
<keyword evidence="5" id="KW-0547">Nucleotide-binding</keyword>
<keyword evidence="3" id="KW-0597">Phosphoprotein</keyword>
<feature type="transmembrane region" description="Helical" evidence="10">
    <location>
        <begin position="140"/>
        <end position="158"/>
    </location>
</feature>
<keyword evidence="7" id="KW-0067">ATP-binding</keyword>
<dbReference type="RefSeq" id="WP_131293578.1">
    <property type="nucleotide sequence ID" value="NZ_SJKA01000011.1"/>
</dbReference>
<accession>A0A4R0IC65</accession>
<evidence type="ECO:0000256" key="2">
    <source>
        <dbReference type="ARBA" id="ARBA00012438"/>
    </source>
</evidence>
<dbReference type="Gene3D" id="3.30.565.10">
    <property type="entry name" value="Histidine kinase-like ATPase, C-terminal domain"/>
    <property type="match status" value="1"/>
</dbReference>
<evidence type="ECO:0000313" key="14">
    <source>
        <dbReference type="Proteomes" id="UP000292695"/>
    </source>
</evidence>
<reference evidence="13 14" key="1">
    <citation type="submission" date="2019-02" db="EMBL/GenBank/DDBJ databases">
        <title>Kribbella capetownensis sp. nov. and Kribbella speibonae sp. nov., isolated from soil.</title>
        <authorList>
            <person name="Curtis S.M."/>
            <person name="Norton I."/>
            <person name="Everest G.J."/>
            <person name="Meyers P.R."/>
        </authorList>
    </citation>
    <scope>NUCLEOTIDE SEQUENCE [LARGE SCALE GENOMIC DNA]</scope>
    <source>
        <strain evidence="13 14">DSM 27082</strain>
    </source>
</reference>
<dbReference type="Pfam" id="PF02518">
    <property type="entry name" value="HATPase_c"/>
    <property type="match status" value="1"/>
</dbReference>
<evidence type="ECO:0000256" key="1">
    <source>
        <dbReference type="ARBA" id="ARBA00000085"/>
    </source>
</evidence>
<evidence type="ECO:0000256" key="3">
    <source>
        <dbReference type="ARBA" id="ARBA00022553"/>
    </source>
</evidence>
<evidence type="ECO:0000256" key="8">
    <source>
        <dbReference type="ARBA" id="ARBA00023012"/>
    </source>
</evidence>
<feature type="transmembrane region" description="Helical" evidence="10">
    <location>
        <begin position="47"/>
        <end position="65"/>
    </location>
</feature>
<feature type="transmembrane region" description="Helical" evidence="10">
    <location>
        <begin position="116"/>
        <end position="134"/>
    </location>
</feature>
<feature type="transmembrane region" description="Helical" evidence="10">
    <location>
        <begin position="77"/>
        <end position="104"/>
    </location>
</feature>
<evidence type="ECO:0000256" key="10">
    <source>
        <dbReference type="SAM" id="Phobius"/>
    </source>
</evidence>
<feature type="coiled-coil region" evidence="9">
    <location>
        <begin position="167"/>
        <end position="194"/>
    </location>
</feature>
<dbReference type="InterPro" id="IPR036890">
    <property type="entry name" value="HATPase_C_sf"/>
</dbReference>
<dbReference type="CDD" id="cd16917">
    <property type="entry name" value="HATPase_UhpB-NarQ-NarX-like"/>
    <property type="match status" value="1"/>
</dbReference>
<evidence type="ECO:0000256" key="4">
    <source>
        <dbReference type="ARBA" id="ARBA00022679"/>
    </source>
</evidence>
<proteinExistence type="predicted"/>
<dbReference type="PANTHER" id="PTHR24421:SF10">
    <property type="entry name" value="NITRATE_NITRITE SENSOR PROTEIN NARQ"/>
    <property type="match status" value="1"/>
</dbReference>
<feature type="transmembrane region" description="Helical" evidence="10">
    <location>
        <begin position="17"/>
        <end position="35"/>
    </location>
</feature>
<dbReference type="EMBL" id="SJKA01000011">
    <property type="protein sequence ID" value="TCC28736.1"/>
    <property type="molecule type" value="Genomic_DNA"/>
</dbReference>
<evidence type="ECO:0000259" key="12">
    <source>
        <dbReference type="Pfam" id="PF07730"/>
    </source>
</evidence>
<keyword evidence="8" id="KW-0902">Two-component regulatory system</keyword>
<dbReference type="GO" id="GO:0005524">
    <property type="term" value="F:ATP binding"/>
    <property type="evidence" value="ECO:0007669"/>
    <property type="project" value="UniProtKB-KW"/>
</dbReference>
<keyword evidence="10" id="KW-0472">Membrane</keyword>
<evidence type="ECO:0000256" key="9">
    <source>
        <dbReference type="SAM" id="Coils"/>
    </source>
</evidence>
<keyword evidence="4" id="KW-0808">Transferase</keyword>
<dbReference type="InterPro" id="IPR050482">
    <property type="entry name" value="Sensor_HK_TwoCompSys"/>
</dbReference>
<dbReference type="GO" id="GO:0046983">
    <property type="term" value="F:protein dimerization activity"/>
    <property type="evidence" value="ECO:0007669"/>
    <property type="project" value="InterPro"/>
</dbReference>
<dbReference type="AlphaFoldDB" id="A0A4R0IC65"/>
<dbReference type="OrthoDB" id="227596at2"/>
<dbReference type="Gene3D" id="1.20.5.1930">
    <property type="match status" value="1"/>
</dbReference>
<keyword evidence="9" id="KW-0175">Coiled coil</keyword>
<comment type="caution">
    <text evidence="13">The sequence shown here is derived from an EMBL/GenBank/DDBJ whole genome shotgun (WGS) entry which is preliminary data.</text>
</comment>
<evidence type="ECO:0000256" key="6">
    <source>
        <dbReference type="ARBA" id="ARBA00022777"/>
    </source>
</evidence>
<dbReference type="InterPro" id="IPR003594">
    <property type="entry name" value="HATPase_dom"/>
</dbReference>
<evidence type="ECO:0000259" key="11">
    <source>
        <dbReference type="Pfam" id="PF02518"/>
    </source>
</evidence>
<dbReference type="Proteomes" id="UP000292695">
    <property type="component" value="Unassembled WGS sequence"/>
</dbReference>
<protein>
    <recommendedName>
        <fullName evidence="2">histidine kinase</fullName>
        <ecNumber evidence="2">2.7.13.3</ecNumber>
    </recommendedName>
</protein>
<evidence type="ECO:0000256" key="7">
    <source>
        <dbReference type="ARBA" id="ARBA00022840"/>
    </source>
</evidence>
<dbReference type="GO" id="GO:0000155">
    <property type="term" value="F:phosphorelay sensor kinase activity"/>
    <property type="evidence" value="ECO:0007669"/>
    <property type="project" value="InterPro"/>
</dbReference>
<dbReference type="EC" id="2.7.13.3" evidence="2"/>
<keyword evidence="14" id="KW-1185">Reference proteome</keyword>
<dbReference type="PANTHER" id="PTHR24421">
    <property type="entry name" value="NITRATE/NITRITE SENSOR PROTEIN NARX-RELATED"/>
    <property type="match status" value="1"/>
</dbReference>
<keyword evidence="6 13" id="KW-0418">Kinase</keyword>
<evidence type="ECO:0000256" key="5">
    <source>
        <dbReference type="ARBA" id="ARBA00022741"/>
    </source>
</evidence>
<name>A0A4R0IC65_9ACTN</name>
<gene>
    <name evidence="13" type="ORF">E0H50_28335</name>
</gene>